<name>A0A9P1CVA1_9DINO</name>
<dbReference type="GO" id="GO:0016567">
    <property type="term" value="P:protein ubiquitination"/>
    <property type="evidence" value="ECO:0007669"/>
    <property type="project" value="InterPro"/>
</dbReference>
<feature type="region of interest" description="Disordered" evidence="1">
    <location>
        <begin position="753"/>
        <end position="773"/>
    </location>
</feature>
<dbReference type="EMBL" id="CAMXCT010002358">
    <property type="protein sequence ID" value="CAI3997598.1"/>
    <property type="molecule type" value="Genomic_DNA"/>
</dbReference>
<reference evidence="3" key="1">
    <citation type="submission" date="2022-10" db="EMBL/GenBank/DDBJ databases">
        <authorList>
            <person name="Chen Y."/>
            <person name="Dougan E. K."/>
            <person name="Chan C."/>
            <person name="Rhodes N."/>
            <person name="Thang M."/>
        </authorList>
    </citation>
    <scope>NUCLEOTIDE SEQUENCE</scope>
</reference>
<dbReference type="SUPFAM" id="SSF57850">
    <property type="entry name" value="RING/U-box"/>
    <property type="match status" value="1"/>
</dbReference>
<evidence type="ECO:0000313" key="5">
    <source>
        <dbReference type="Proteomes" id="UP001152797"/>
    </source>
</evidence>
<dbReference type="Gene3D" id="3.90.180.10">
    <property type="entry name" value="Medium-chain alcohol dehydrogenases, catalytic domain"/>
    <property type="match status" value="2"/>
</dbReference>
<organism evidence="3">
    <name type="scientific">Cladocopium goreaui</name>
    <dbReference type="NCBI Taxonomy" id="2562237"/>
    <lineage>
        <taxon>Eukaryota</taxon>
        <taxon>Sar</taxon>
        <taxon>Alveolata</taxon>
        <taxon>Dinophyceae</taxon>
        <taxon>Suessiales</taxon>
        <taxon>Symbiodiniaceae</taxon>
        <taxon>Cladocopium</taxon>
    </lineage>
</organism>
<dbReference type="EMBL" id="CAMXCT030002358">
    <property type="protein sequence ID" value="CAL4784910.1"/>
    <property type="molecule type" value="Genomic_DNA"/>
</dbReference>
<dbReference type="SMART" id="SM00829">
    <property type="entry name" value="PKS_ER"/>
    <property type="match status" value="1"/>
</dbReference>
<dbReference type="AlphaFoldDB" id="A0A9P1CVA1"/>
<dbReference type="Pfam" id="PF04564">
    <property type="entry name" value="U-box"/>
    <property type="match status" value="1"/>
</dbReference>
<dbReference type="PANTHER" id="PTHR43677:SF4">
    <property type="entry name" value="QUINONE OXIDOREDUCTASE-LIKE PROTEIN 2"/>
    <property type="match status" value="1"/>
</dbReference>
<accession>A0A9P1CVA1</accession>
<dbReference type="Pfam" id="PF00107">
    <property type="entry name" value="ADH_zinc_N"/>
    <property type="match status" value="1"/>
</dbReference>
<feature type="compositionally biased region" description="Pro residues" evidence="1">
    <location>
        <begin position="755"/>
        <end position="764"/>
    </location>
</feature>
<dbReference type="Gene3D" id="3.40.50.720">
    <property type="entry name" value="NAD(P)-binding Rossmann-like Domain"/>
    <property type="match status" value="1"/>
</dbReference>
<feature type="non-terminal residue" evidence="3">
    <location>
        <position position="901"/>
    </location>
</feature>
<gene>
    <name evidence="3" type="ORF">C1SCF055_LOCUS23968</name>
</gene>
<dbReference type="InterPro" id="IPR020843">
    <property type="entry name" value="ER"/>
</dbReference>
<evidence type="ECO:0000259" key="2">
    <source>
        <dbReference type="PROSITE" id="PS51698"/>
    </source>
</evidence>
<dbReference type="InterPro" id="IPR011032">
    <property type="entry name" value="GroES-like_sf"/>
</dbReference>
<dbReference type="GO" id="GO:0004842">
    <property type="term" value="F:ubiquitin-protein transferase activity"/>
    <property type="evidence" value="ECO:0007669"/>
    <property type="project" value="InterPro"/>
</dbReference>
<dbReference type="PROSITE" id="PS51698">
    <property type="entry name" value="U_BOX"/>
    <property type="match status" value="1"/>
</dbReference>
<proteinExistence type="predicted"/>
<dbReference type="InterPro" id="IPR013149">
    <property type="entry name" value="ADH-like_C"/>
</dbReference>
<dbReference type="InterPro" id="IPR003613">
    <property type="entry name" value="Ubox_domain"/>
</dbReference>
<dbReference type="Gene3D" id="3.30.40.10">
    <property type="entry name" value="Zinc/RING finger domain, C3HC4 (zinc finger)"/>
    <property type="match status" value="1"/>
</dbReference>
<dbReference type="GO" id="GO:0016491">
    <property type="term" value="F:oxidoreductase activity"/>
    <property type="evidence" value="ECO:0007669"/>
    <property type="project" value="InterPro"/>
</dbReference>
<keyword evidence="5" id="KW-1185">Reference proteome</keyword>
<protein>
    <recommendedName>
        <fullName evidence="2">U-box domain-containing protein</fullName>
    </recommendedName>
</protein>
<reference evidence="4 5" key="2">
    <citation type="submission" date="2024-05" db="EMBL/GenBank/DDBJ databases">
        <authorList>
            <person name="Chen Y."/>
            <person name="Shah S."/>
            <person name="Dougan E. K."/>
            <person name="Thang M."/>
            <person name="Chan C."/>
        </authorList>
    </citation>
    <scope>NUCLEOTIDE SEQUENCE [LARGE SCALE GENOMIC DNA]</scope>
</reference>
<dbReference type="EMBL" id="CAMXCT020002358">
    <property type="protein sequence ID" value="CAL1150973.1"/>
    <property type="molecule type" value="Genomic_DNA"/>
</dbReference>
<dbReference type="InterPro" id="IPR051397">
    <property type="entry name" value="Zn-ADH-like_protein"/>
</dbReference>
<dbReference type="OrthoDB" id="3509362at2759"/>
<dbReference type="PANTHER" id="PTHR43677">
    <property type="entry name" value="SHORT-CHAIN DEHYDROGENASE/REDUCTASE"/>
    <property type="match status" value="1"/>
</dbReference>
<comment type="caution">
    <text evidence="3">The sequence shown here is derived from an EMBL/GenBank/DDBJ whole genome shotgun (WGS) entry which is preliminary data.</text>
</comment>
<dbReference type="InterPro" id="IPR036291">
    <property type="entry name" value="NAD(P)-bd_dom_sf"/>
</dbReference>
<evidence type="ECO:0000313" key="3">
    <source>
        <dbReference type="EMBL" id="CAI3997598.1"/>
    </source>
</evidence>
<feature type="domain" description="U-box" evidence="2">
    <location>
        <begin position="785"/>
        <end position="859"/>
    </location>
</feature>
<dbReference type="InterPro" id="IPR013154">
    <property type="entry name" value="ADH-like_N"/>
</dbReference>
<dbReference type="SUPFAM" id="SSF50129">
    <property type="entry name" value="GroES-like"/>
    <property type="match status" value="1"/>
</dbReference>
<dbReference type="Pfam" id="PF08240">
    <property type="entry name" value="ADH_N"/>
    <property type="match status" value="1"/>
</dbReference>
<dbReference type="SUPFAM" id="SSF51735">
    <property type="entry name" value="NAD(P)-binding Rossmann-fold domains"/>
    <property type="match status" value="1"/>
</dbReference>
<evidence type="ECO:0000313" key="4">
    <source>
        <dbReference type="EMBL" id="CAL4784910.1"/>
    </source>
</evidence>
<dbReference type="InterPro" id="IPR013083">
    <property type="entry name" value="Znf_RING/FYVE/PHD"/>
</dbReference>
<sequence length="901" mass="98182">AAVIRELPRQAQLKDEEVRISARAASLNFPELLMLQNKYQYKPKLPFVLCTEGAGVVTEVGSKVTKFRPGDRVFYATLAGCAREEMVLPEQIVIPLPDALSFSQGASFHMGYTTGYHGLVTRGHLKPGEWLLVTGAGGGMGSMAVEIGKAVGAKVIAAASSDDKLEVCKKLGADYVVNYNKQKLKDVVGEITKGQFCDVIYEPVGGEIFDQCVRCVATKGYARLLVIGFACGTIPKFGINMALIKGFDLVGVRSGAQLGPDLRGLRDLSASFRTERAAALEAQARQVLELLADEVTLLQAMALTCQVALDCIGLTKAVDLELASQMMDCFDEELALTVWGFSVELAQVIALSLAAVAGLLDLGHHDMNIPSHRYAKRSMIAPYLEPVAVDFDVIAPQVYAALCRFELENSTREERNLVHAFQQICIWILTILYRFEGSGIEAANFWDWSGGDPHWAMVLGKGVLAFQQAPSTSSDESPSLPVPEELSQLQTAVLSAICQLHLPQIAFGGELEAGVIADDLGGGFSLGERLVGSDLHRSRLAQAASDANLIAAAVNHLSSTQEAHCVSSLASFLVALMQPLQSSTSAWKEVIDGDHQETSISSKLDAEGVLDAFIEETSMHRHSLWALFFATPERPGRGLLQELAQLAGHVTPPAELCCIALPRWVDEAYSDITCLASITLLAANSGFAPGHHAIRRLTERLGSCSQAQREELTTRLARQKGKRRYPETWEAWYNFIGSAPLVERDEVVESEVEAVPPPAPPPPAEAVTSEPKKKVQTSLRDIIREAPRDLCCALDGKLLMDPVRSPYGHVFERSNLAKALEKRCGHCPLTFEPLSLSDCTRDAELRLRATRWVRLAASDGKLKPYISAEFPLENFREAFYLMEQRKVVGKCCITFGSSSKL</sequence>
<evidence type="ECO:0000256" key="1">
    <source>
        <dbReference type="SAM" id="MobiDB-lite"/>
    </source>
</evidence>
<dbReference type="Proteomes" id="UP001152797">
    <property type="component" value="Unassembled WGS sequence"/>
</dbReference>
<dbReference type="CDD" id="cd08241">
    <property type="entry name" value="QOR1"/>
    <property type="match status" value="1"/>
</dbReference>
<dbReference type="SMART" id="SM00504">
    <property type="entry name" value="Ubox"/>
    <property type="match status" value="1"/>
</dbReference>